<evidence type="ECO:0000313" key="2">
    <source>
        <dbReference type="Proteomes" id="UP000054988"/>
    </source>
</evidence>
<dbReference type="Proteomes" id="UP000054988">
    <property type="component" value="Unassembled WGS sequence"/>
</dbReference>
<name>A0A0W0FRW8_MONRR</name>
<gene>
    <name evidence="1" type="ORF">WG66_8374</name>
</gene>
<protein>
    <submittedName>
        <fullName evidence="1">Uncharacterized protein</fullName>
    </submittedName>
</protein>
<comment type="caution">
    <text evidence="1">The sequence shown here is derived from an EMBL/GenBank/DDBJ whole genome shotgun (WGS) entry which is preliminary data.</text>
</comment>
<reference evidence="1 2" key="1">
    <citation type="submission" date="2015-12" db="EMBL/GenBank/DDBJ databases">
        <title>Draft genome sequence of Moniliophthora roreri, the causal agent of frosty pod rot of cacao.</title>
        <authorList>
            <person name="Aime M.C."/>
            <person name="Diaz-Valderrama J.R."/>
            <person name="Kijpornyongpan T."/>
            <person name="Phillips-Mora W."/>
        </authorList>
    </citation>
    <scope>NUCLEOTIDE SEQUENCE [LARGE SCALE GENOMIC DNA]</scope>
    <source>
        <strain evidence="1 2">MCA 2952</strain>
    </source>
</reference>
<sequence length="193" mass="21323">MESTQEVLDIEDWDSYKGQKVEDEKPLVSPLTDIRAGLDSALAGELHSNGTFAHSTIHSDAPNPCLCLDGVGTLGLPLNDMQSRMIIEASILGMIAEPERGVWRFPGDKIVFENPRWDQWLKQTVVSSIHTALDATSVPISVVECRLRYLVIHGPYADAQRYTDNFAEGARQYGFLSIILPSRHSGGNVHCDC</sequence>
<accession>A0A0W0FRW8</accession>
<dbReference type="AlphaFoldDB" id="A0A0W0FRW8"/>
<proteinExistence type="predicted"/>
<evidence type="ECO:0000313" key="1">
    <source>
        <dbReference type="EMBL" id="KTB39116.1"/>
    </source>
</evidence>
<dbReference type="EMBL" id="LATX01001708">
    <property type="protein sequence ID" value="KTB39116.1"/>
    <property type="molecule type" value="Genomic_DNA"/>
</dbReference>
<organism evidence="1 2">
    <name type="scientific">Moniliophthora roreri</name>
    <name type="common">Frosty pod rot fungus</name>
    <name type="synonym">Monilia roreri</name>
    <dbReference type="NCBI Taxonomy" id="221103"/>
    <lineage>
        <taxon>Eukaryota</taxon>
        <taxon>Fungi</taxon>
        <taxon>Dikarya</taxon>
        <taxon>Basidiomycota</taxon>
        <taxon>Agaricomycotina</taxon>
        <taxon>Agaricomycetes</taxon>
        <taxon>Agaricomycetidae</taxon>
        <taxon>Agaricales</taxon>
        <taxon>Marasmiineae</taxon>
        <taxon>Marasmiaceae</taxon>
        <taxon>Moniliophthora</taxon>
    </lineage>
</organism>